<dbReference type="InterPro" id="IPR003409">
    <property type="entry name" value="MORN"/>
</dbReference>
<proteinExistence type="inferred from homology"/>
<dbReference type="Pfam" id="PF00327">
    <property type="entry name" value="Ribosomal_L30"/>
    <property type="match status" value="1"/>
</dbReference>
<dbReference type="GO" id="GO:0000463">
    <property type="term" value="P:maturation of LSU-rRNA from tricistronic rRNA transcript (SSU-rRNA, 5.8S rRNA, LSU-rRNA)"/>
    <property type="evidence" value="ECO:0007669"/>
    <property type="project" value="TreeGrafter"/>
</dbReference>
<dbReference type="EMBL" id="FN668689">
    <property type="protein sequence ID" value="CBK24876.2"/>
    <property type="molecule type" value="Genomic_DNA"/>
</dbReference>
<dbReference type="FunFam" id="3.30.1390.20:FF:000003">
    <property type="entry name" value="60S ribosomal protein L7"/>
    <property type="match status" value="1"/>
</dbReference>
<evidence type="ECO:0000256" key="4">
    <source>
        <dbReference type="ARBA" id="ARBA00022980"/>
    </source>
</evidence>
<dbReference type="PANTHER" id="PTHR11524">
    <property type="entry name" value="60S RIBOSOMAL PROTEIN L7"/>
    <property type="match status" value="1"/>
</dbReference>
<dbReference type="GO" id="GO:0003735">
    <property type="term" value="F:structural constituent of ribosome"/>
    <property type="evidence" value="ECO:0007669"/>
    <property type="project" value="TreeGrafter"/>
</dbReference>
<dbReference type="InterPro" id="IPR016082">
    <property type="entry name" value="Ribosomal_uL30_ferredoxin-like"/>
</dbReference>
<keyword evidence="5" id="KW-0687">Ribonucleoprotein</keyword>
<dbReference type="Pfam" id="PF02493">
    <property type="entry name" value="MORN"/>
    <property type="match status" value="9"/>
</dbReference>
<evidence type="ECO:0000256" key="2">
    <source>
        <dbReference type="ARBA" id="ARBA00022737"/>
    </source>
</evidence>
<keyword evidence="3" id="KW-0694">RNA-binding</keyword>
<dbReference type="InParanoid" id="D8M9Y7"/>
<reference evidence="8" key="1">
    <citation type="submission" date="2010-02" db="EMBL/GenBank/DDBJ databases">
        <title>Sequencing and annotation of the Blastocystis hominis genome.</title>
        <authorList>
            <person name="Wincker P."/>
        </authorList>
    </citation>
    <scope>NUCLEOTIDE SEQUENCE</scope>
    <source>
        <strain evidence="8">Singapore isolate B</strain>
    </source>
</reference>
<dbReference type="Proteomes" id="UP000008312">
    <property type="component" value="Unassembled WGS sequence"/>
</dbReference>
<dbReference type="Gene3D" id="2.20.110.10">
    <property type="entry name" value="Histone H3 K4-specific methyltransferase SET7/9 N-terminal domain"/>
    <property type="match status" value="6"/>
</dbReference>
<dbReference type="SUPFAM" id="SSF55129">
    <property type="entry name" value="Ribosomal protein L30p/L7e"/>
    <property type="match status" value="1"/>
</dbReference>
<dbReference type="InterPro" id="IPR035808">
    <property type="entry name" value="Ribosomal_uL30_euk_arc"/>
</dbReference>
<feature type="region of interest" description="Disordered" evidence="6">
    <location>
        <begin position="1"/>
        <end position="74"/>
    </location>
</feature>
<dbReference type="InterPro" id="IPR036919">
    <property type="entry name" value="Ribo_uL30_ferredoxin-like_sf"/>
</dbReference>
<dbReference type="Gene3D" id="3.30.1390.20">
    <property type="entry name" value="Ribosomal protein L30, ferredoxin-like fold domain"/>
    <property type="match status" value="1"/>
</dbReference>
<evidence type="ECO:0000313" key="8">
    <source>
        <dbReference type="EMBL" id="CBK24876.2"/>
    </source>
</evidence>
<dbReference type="GO" id="GO:0003723">
    <property type="term" value="F:RNA binding"/>
    <property type="evidence" value="ECO:0007669"/>
    <property type="project" value="UniProtKB-KW"/>
</dbReference>
<feature type="domain" description="Large ribosomal subunit protein uL30-like ferredoxin-like fold" evidence="7">
    <location>
        <begin position="551"/>
        <end position="600"/>
    </location>
</feature>
<dbReference type="SMART" id="SM00698">
    <property type="entry name" value="MORN"/>
    <property type="match status" value="9"/>
</dbReference>
<comment type="similarity">
    <text evidence="1">Belongs to the universal ribosomal protein uL30 family.</text>
</comment>
<dbReference type="PROSITE" id="PS00634">
    <property type="entry name" value="RIBOSOMAL_L30"/>
    <property type="match status" value="1"/>
</dbReference>
<evidence type="ECO:0000313" key="9">
    <source>
        <dbReference type="Proteomes" id="UP000008312"/>
    </source>
</evidence>
<dbReference type="SUPFAM" id="SSF82185">
    <property type="entry name" value="Histone H3 K4-specific methyltransferase SET7/9 N-terminal domain"/>
    <property type="match status" value="4"/>
</dbReference>
<dbReference type="InterPro" id="IPR039699">
    <property type="entry name" value="Ribosomal_uL30"/>
</dbReference>
<dbReference type="AlphaFoldDB" id="D8M9Y7"/>
<evidence type="ECO:0000256" key="5">
    <source>
        <dbReference type="ARBA" id="ARBA00023274"/>
    </source>
</evidence>
<sequence length="708" mass="80882">MAEKREKIQDKKEKKEKEKEKAQEKREKAQEKRERAQEKKEKAQEKKEKAQEKKEKTQEKKEKSQEKAVVKGEKRIELPRNARASHNSFPYVLTIPPIILPTKLPIIPFNQHPEKRRYIITIPDLLTFHSQGWNENLISSLYANSQNQEHIPQRNTSHGKLHRYADGSTYIGGIRFGKRQGQGVMTYSDGSVYQGFFRENLRHGKGIMRSKQNRVFFDGVFEMDHPKKGVLTYNNKARYEGTFSNGVPNGEGTYYANGRVASWDGQWVNGEMTGPGTFFFDNGDYYDGSLVQGKRVGSGKVCNKHGTLLFEGTYKNDIENGPGTEYFPDGSYMKVEFSNGVMNGPAVFYDESDREVSRGVFSDNVFSGDGRFFFADGSWYIGHIENNRFNGKGEYHFNESWYCSGSFVNDVCDGLVQFFKGKKLMFEGKLAQNKAYGNGKEYDERGEVIYNGAYKKGQRSGQGRATMENGMVVEGQFRKGEVCGFAKIFDKYGNLLLSAVYSKNRAIGEIKTLYSVCFTIMGVTIFSVLQGRRDAHNNGHLFCEGEGRLAIVVRIRGINQCSPKVKKTLRLLRLRQIHNAVFVRLNKATMEMLRLVEPYIAYGYPNLKLVRSLIYKRGYAKLNKQRVPLMLNEQIEQVLGKFGIVSVEDLIHEIYTVGPHFKEANNFLWPFKLNSPNGGFSKKLRHFNEGGDYGNHEVLIGKLVNRMI</sequence>
<dbReference type="InterPro" id="IPR018038">
    <property type="entry name" value="Ribosomal_uL30_CS"/>
</dbReference>
<keyword evidence="4" id="KW-0689">Ribosomal protein</keyword>
<evidence type="ECO:0000259" key="7">
    <source>
        <dbReference type="Pfam" id="PF00327"/>
    </source>
</evidence>
<name>D8M9Y7_BLAHO</name>
<dbReference type="GO" id="GO:0022625">
    <property type="term" value="C:cytosolic large ribosomal subunit"/>
    <property type="evidence" value="ECO:0007669"/>
    <property type="project" value="TreeGrafter"/>
</dbReference>
<dbReference type="RefSeq" id="XP_012898924.1">
    <property type="nucleotide sequence ID" value="XM_013043470.1"/>
</dbReference>
<dbReference type="CDD" id="cd01657">
    <property type="entry name" value="Ribosomal_L7_archeal_euk"/>
    <property type="match status" value="1"/>
</dbReference>
<dbReference type="GeneID" id="24921569"/>
<keyword evidence="9" id="KW-1185">Reference proteome</keyword>
<dbReference type="PANTHER" id="PTHR11524:SF16">
    <property type="entry name" value="LARGE RIBOSOMAL SUBUNIT PROTEIN UL30"/>
    <property type="match status" value="1"/>
</dbReference>
<evidence type="ECO:0000256" key="3">
    <source>
        <dbReference type="ARBA" id="ARBA00022884"/>
    </source>
</evidence>
<dbReference type="OrthoDB" id="28644at2759"/>
<accession>D8M9Y7</accession>
<evidence type="ECO:0000256" key="1">
    <source>
        <dbReference type="ARBA" id="ARBA00007594"/>
    </source>
</evidence>
<keyword evidence="2" id="KW-0677">Repeat</keyword>
<protein>
    <recommendedName>
        <fullName evidence="7">Large ribosomal subunit protein uL30-like ferredoxin-like fold domain-containing protein</fullName>
    </recommendedName>
</protein>
<evidence type="ECO:0000256" key="6">
    <source>
        <dbReference type="SAM" id="MobiDB-lite"/>
    </source>
</evidence>
<gene>
    <name evidence="8" type="ORF">GSBLH_T00004546001</name>
</gene>
<organism evidence="8">
    <name type="scientific">Blastocystis hominis</name>
    <dbReference type="NCBI Taxonomy" id="12968"/>
    <lineage>
        <taxon>Eukaryota</taxon>
        <taxon>Sar</taxon>
        <taxon>Stramenopiles</taxon>
        <taxon>Bigyra</taxon>
        <taxon>Opalozoa</taxon>
        <taxon>Opalinata</taxon>
        <taxon>Blastocystidae</taxon>
        <taxon>Blastocystis</taxon>
    </lineage>
</organism>